<feature type="transmembrane region" description="Helical" evidence="7">
    <location>
        <begin position="153"/>
        <end position="177"/>
    </location>
</feature>
<comment type="subcellular location">
    <subcellularLocation>
        <location evidence="1">Cell membrane</location>
        <topology evidence="1">Multi-pass membrane protein</topology>
    </subcellularLocation>
</comment>
<feature type="transmembrane region" description="Helical" evidence="7">
    <location>
        <begin position="42"/>
        <end position="62"/>
    </location>
</feature>
<evidence type="ECO:0000313" key="8">
    <source>
        <dbReference type="EMBL" id="EMR14351.1"/>
    </source>
</evidence>
<dbReference type="OrthoDB" id="8538786at2"/>
<keyword evidence="9" id="KW-1185">Reference proteome</keyword>
<evidence type="ECO:0000313" key="9">
    <source>
        <dbReference type="Proteomes" id="UP000012019"/>
    </source>
</evidence>
<accession>M7P4C6</accession>
<evidence type="ECO:0000256" key="2">
    <source>
        <dbReference type="ARBA" id="ARBA00007430"/>
    </source>
</evidence>
<feature type="transmembrane region" description="Helical" evidence="7">
    <location>
        <begin position="368"/>
        <end position="390"/>
    </location>
</feature>
<reference evidence="8 9" key="1">
    <citation type="journal article" date="2013" name="Genome Announc.">
        <title>Draft Genome Sequence of Methylophaga lonarensis MPLT, a Haloalkaliphilic (Non-Methane-Utilizing) Methylotroph.</title>
        <authorList>
            <person name="Shetty S.A."/>
            <person name="Marathe N.P."/>
            <person name="Munot H."/>
            <person name="Antony C.P."/>
            <person name="Dhotre D.P."/>
            <person name="Murrell J.C."/>
            <person name="Shouche Y.S."/>
        </authorList>
    </citation>
    <scope>NUCLEOTIDE SEQUENCE [LARGE SCALE GENOMIC DNA]</scope>
    <source>
        <strain evidence="8 9">MPL</strain>
    </source>
</reference>
<sequence>MEDKPLQSANDVSLKKRTINSGMWTIGSYGGRQLIRLGSNVILAKLLFPEAFGLMMLVTVFMQGLGMLSDIGTGPSIIQNKNGNVPRFLNTAWTMQIMRGVIVWLMAVLTAPFYAGIFDEPSLKVLIPVAGLTAVIAGFNSTKLITANRDLTLARITVMDFLTQIVSIVVMIVWVLIYPTVWALVAGGLAGAFLKMILSHTILTGSKNSFEFNLEYAKEIFRFGKWIFFSTALTFLVMQVDKFLLGYLVGTAMLGIYTIAAMFNSVAQSVMQTLTTRVLFPSYAEVIRGSDIKRLQRVLTKTRLLLISSAWGISLGMIVIGAMLIDILYDERYADAVWMIQILPLSTLVGALSLTYHSAVLAKGGSASLFVINFIKLPVQVFMMIFGYQLWGVPGLVIGLTMVEWLVYPVTAWIAYRNKIWQAKIDLIAIAFAALIAYYYIGYLVTSAKIPI</sequence>
<dbReference type="STRING" id="1286106.MPL1_00085"/>
<dbReference type="EMBL" id="APHR01000001">
    <property type="protein sequence ID" value="EMR14351.1"/>
    <property type="molecule type" value="Genomic_DNA"/>
</dbReference>
<evidence type="ECO:0000256" key="5">
    <source>
        <dbReference type="ARBA" id="ARBA00022989"/>
    </source>
</evidence>
<feature type="transmembrane region" description="Helical" evidence="7">
    <location>
        <begin position="183"/>
        <end position="203"/>
    </location>
</feature>
<dbReference type="PANTHER" id="PTHR30250:SF10">
    <property type="entry name" value="LIPOPOLYSACCHARIDE BIOSYNTHESIS PROTEIN WZXC"/>
    <property type="match status" value="1"/>
</dbReference>
<evidence type="ECO:0000256" key="1">
    <source>
        <dbReference type="ARBA" id="ARBA00004651"/>
    </source>
</evidence>
<keyword evidence="6 7" id="KW-0472">Membrane</keyword>
<keyword evidence="4 7" id="KW-0812">Transmembrane</keyword>
<comment type="similarity">
    <text evidence="2">Belongs to the polysaccharide synthase family.</text>
</comment>
<gene>
    <name evidence="8" type="ORF">MPL1_00085</name>
</gene>
<organism evidence="8 9">
    <name type="scientific">Methylophaga lonarensis MPL</name>
    <dbReference type="NCBI Taxonomy" id="1286106"/>
    <lineage>
        <taxon>Bacteria</taxon>
        <taxon>Pseudomonadati</taxon>
        <taxon>Pseudomonadota</taxon>
        <taxon>Gammaproteobacteria</taxon>
        <taxon>Thiotrichales</taxon>
        <taxon>Piscirickettsiaceae</taxon>
        <taxon>Methylophaga</taxon>
    </lineage>
</organism>
<dbReference type="GO" id="GO:0005886">
    <property type="term" value="C:plasma membrane"/>
    <property type="evidence" value="ECO:0007669"/>
    <property type="project" value="UniProtKB-SubCell"/>
</dbReference>
<feature type="transmembrane region" description="Helical" evidence="7">
    <location>
        <begin position="97"/>
        <end position="117"/>
    </location>
</feature>
<keyword evidence="3" id="KW-1003">Cell membrane</keyword>
<keyword evidence="5 7" id="KW-1133">Transmembrane helix</keyword>
<feature type="transmembrane region" description="Helical" evidence="7">
    <location>
        <begin position="304"/>
        <end position="325"/>
    </location>
</feature>
<evidence type="ECO:0000256" key="7">
    <source>
        <dbReference type="SAM" id="Phobius"/>
    </source>
</evidence>
<feature type="transmembrane region" description="Helical" evidence="7">
    <location>
        <begin position="427"/>
        <end position="446"/>
    </location>
</feature>
<dbReference type="Pfam" id="PF13440">
    <property type="entry name" value="Polysacc_synt_3"/>
    <property type="match status" value="1"/>
</dbReference>
<dbReference type="AlphaFoldDB" id="M7P4C6"/>
<dbReference type="RefSeq" id="WP_009725093.1">
    <property type="nucleotide sequence ID" value="NZ_APHR01000001.1"/>
</dbReference>
<feature type="transmembrane region" description="Helical" evidence="7">
    <location>
        <begin position="396"/>
        <end position="415"/>
    </location>
</feature>
<feature type="transmembrane region" description="Helical" evidence="7">
    <location>
        <begin position="123"/>
        <end position="141"/>
    </location>
</feature>
<dbReference type="PATRIC" id="fig|1286106.3.peg.17"/>
<dbReference type="Proteomes" id="UP000012019">
    <property type="component" value="Unassembled WGS sequence"/>
</dbReference>
<evidence type="ECO:0000256" key="6">
    <source>
        <dbReference type="ARBA" id="ARBA00023136"/>
    </source>
</evidence>
<evidence type="ECO:0000256" key="4">
    <source>
        <dbReference type="ARBA" id="ARBA00022692"/>
    </source>
</evidence>
<dbReference type="eggNOG" id="COG2244">
    <property type="taxonomic scope" value="Bacteria"/>
</dbReference>
<protein>
    <submittedName>
        <fullName evidence="8">Membrane protein</fullName>
    </submittedName>
</protein>
<feature type="transmembrane region" description="Helical" evidence="7">
    <location>
        <begin position="337"/>
        <end position="356"/>
    </location>
</feature>
<evidence type="ECO:0000256" key="3">
    <source>
        <dbReference type="ARBA" id="ARBA00022475"/>
    </source>
</evidence>
<proteinExistence type="inferred from homology"/>
<dbReference type="InterPro" id="IPR050833">
    <property type="entry name" value="Poly_Biosynth_Transport"/>
</dbReference>
<dbReference type="PANTHER" id="PTHR30250">
    <property type="entry name" value="PST FAMILY PREDICTED COLANIC ACID TRANSPORTER"/>
    <property type="match status" value="1"/>
</dbReference>
<comment type="caution">
    <text evidence="8">The sequence shown here is derived from an EMBL/GenBank/DDBJ whole genome shotgun (WGS) entry which is preliminary data.</text>
</comment>
<name>M7P4C6_9GAMM</name>
<feature type="transmembrane region" description="Helical" evidence="7">
    <location>
        <begin position="246"/>
        <end position="267"/>
    </location>
</feature>